<keyword evidence="4" id="KW-1185">Reference proteome</keyword>
<comment type="catalytic activity">
    <reaction evidence="1">
        <text>S-ubiquitinyl-[E2 ubiquitin-conjugating enzyme]-L-cysteine + [acceptor protein]-L-lysine = [E2 ubiquitin-conjugating enzyme]-L-cysteine + N(6)-ubiquitinyl-[acceptor protein]-L-lysine.</text>
        <dbReference type="EC" id="2.3.2.27"/>
    </reaction>
</comment>
<dbReference type="InterPro" id="IPR042065">
    <property type="entry name" value="E3_ELL-like"/>
</dbReference>
<dbReference type="AlphaFoldDB" id="A0A9P9E9G7"/>
<gene>
    <name evidence="3" type="ORF">EDB81DRAFT_128690</name>
</gene>
<organism evidence="3 4">
    <name type="scientific">Dactylonectria macrodidyma</name>
    <dbReference type="NCBI Taxonomy" id="307937"/>
    <lineage>
        <taxon>Eukaryota</taxon>
        <taxon>Fungi</taxon>
        <taxon>Dikarya</taxon>
        <taxon>Ascomycota</taxon>
        <taxon>Pezizomycotina</taxon>
        <taxon>Sordariomycetes</taxon>
        <taxon>Hypocreomycetidae</taxon>
        <taxon>Hypocreales</taxon>
        <taxon>Nectriaceae</taxon>
        <taxon>Dactylonectria</taxon>
    </lineage>
</organism>
<keyword evidence="1" id="KW-0808">Transferase</keyword>
<feature type="non-terminal residue" evidence="3">
    <location>
        <position position="321"/>
    </location>
</feature>
<dbReference type="GO" id="GO:0005737">
    <property type="term" value="C:cytoplasm"/>
    <property type="evidence" value="ECO:0007669"/>
    <property type="project" value="TreeGrafter"/>
</dbReference>
<dbReference type="Gene3D" id="1.10.10.2670">
    <property type="entry name" value="E3 ubiquitin-protein ligase"/>
    <property type="match status" value="1"/>
</dbReference>
<evidence type="ECO:0000256" key="1">
    <source>
        <dbReference type="RuleBase" id="RU366018"/>
    </source>
</evidence>
<dbReference type="InterPro" id="IPR039164">
    <property type="entry name" value="UBR1-like"/>
</dbReference>
<dbReference type="Proteomes" id="UP000738349">
    <property type="component" value="Unassembled WGS sequence"/>
</dbReference>
<dbReference type="OrthoDB" id="26387at2759"/>
<protein>
    <recommendedName>
        <fullName evidence="1">E3 ubiquitin-protein ligase</fullName>
        <ecNumber evidence="1">2.3.2.27</ecNumber>
    </recommendedName>
</protein>
<dbReference type="EC" id="2.3.2.27" evidence="1"/>
<dbReference type="GO" id="GO:0008270">
    <property type="term" value="F:zinc ion binding"/>
    <property type="evidence" value="ECO:0007669"/>
    <property type="project" value="UniProtKB-UniRule"/>
</dbReference>
<dbReference type="EMBL" id="JAGMUV010000016">
    <property type="protein sequence ID" value="KAH7133032.1"/>
    <property type="molecule type" value="Genomic_DNA"/>
</dbReference>
<comment type="similarity">
    <text evidence="1">Belongs to the E3 ubiquitin-protein ligase UBR1-like family.</text>
</comment>
<dbReference type="GO" id="GO:0061630">
    <property type="term" value="F:ubiquitin protein ligase activity"/>
    <property type="evidence" value="ECO:0007669"/>
    <property type="project" value="UniProtKB-UniRule"/>
</dbReference>
<comment type="pathway">
    <text evidence="1">Protein modification; protein ubiquitination.</text>
</comment>
<comment type="function">
    <text evidence="1">Ubiquitin ligase protein which is a component of the N-end rule pathway. Recognizes and binds to proteins bearing specific N-terminal residues that are destabilizing according to the N-end rule, leading to their ubiquitination and subsequent degradation.</text>
</comment>
<comment type="caution">
    <text evidence="3">The sequence shown here is derived from an EMBL/GenBank/DDBJ whole genome shotgun (WGS) entry which is preliminary data.</text>
</comment>
<dbReference type="InterPro" id="IPR036390">
    <property type="entry name" value="WH_DNA-bd_sf"/>
</dbReference>
<keyword evidence="1" id="KW-0862">Zinc</keyword>
<proteinExistence type="inferred from homology"/>
<dbReference type="PANTHER" id="PTHR21497">
    <property type="entry name" value="UBIQUITIN LIGASE E3 ALPHA-RELATED"/>
    <property type="match status" value="1"/>
</dbReference>
<feature type="domain" description="E3 ubiquitin-protein ligase UBR1-like winged-helix" evidence="2">
    <location>
        <begin position="9"/>
        <end position="105"/>
    </location>
</feature>
<dbReference type="GO" id="GO:0071596">
    <property type="term" value="P:ubiquitin-dependent protein catabolic process via the N-end rule pathway"/>
    <property type="evidence" value="ECO:0007669"/>
    <property type="project" value="UniProtKB-UniRule"/>
</dbReference>
<accession>A0A9P9E9G7</accession>
<name>A0A9P9E9G7_9HYPO</name>
<evidence type="ECO:0000259" key="2">
    <source>
        <dbReference type="Pfam" id="PF22960"/>
    </source>
</evidence>
<evidence type="ECO:0000313" key="3">
    <source>
        <dbReference type="EMBL" id="KAH7133032.1"/>
    </source>
</evidence>
<evidence type="ECO:0000313" key="4">
    <source>
        <dbReference type="Proteomes" id="UP000738349"/>
    </source>
</evidence>
<keyword evidence="1" id="KW-0863">Zinc-finger</keyword>
<sequence>MGPNSIVAMRREIIHILCFKPLSVNEIWSKLVPKHWEHEDFYRVLNELATFQPSDSVSDVGTFELRPEFFEEIDPYIAFYHKNQREESEMVYRNKKAGETGKPVEEIVYEPRTRPVLSGLFENLGAFMGTGMFCQVIYYSLLYPLVAHKFAPSVPFTRLETFLQVVLHLVLIAIVEDMTDETEMAGESLKSFVYMALTRRARSNFMLDAPNSRTIVALLHMMSTKDEFKTVHPKIALVLKRLKQKRPRAFEAAYTSLGVLVDRIHTSSPANTSVEEERERRKKAALSCQARVMAQFQQQQKSFMENQTTIDCGSDLDEDEQ</sequence>
<dbReference type="SUPFAM" id="SSF46785">
    <property type="entry name" value="Winged helix' DNA-binding domain"/>
    <property type="match status" value="1"/>
</dbReference>
<dbReference type="Pfam" id="PF22960">
    <property type="entry name" value="WHD_UBR1"/>
    <property type="match status" value="1"/>
</dbReference>
<dbReference type="InterPro" id="IPR055194">
    <property type="entry name" value="UBR1-like_WH"/>
</dbReference>
<dbReference type="GO" id="GO:0016567">
    <property type="term" value="P:protein ubiquitination"/>
    <property type="evidence" value="ECO:0007669"/>
    <property type="project" value="UniProtKB-UniRule"/>
</dbReference>
<keyword evidence="1" id="KW-0479">Metal-binding</keyword>
<keyword evidence="1" id="KW-0833">Ubl conjugation pathway</keyword>
<dbReference type="GO" id="GO:0000151">
    <property type="term" value="C:ubiquitin ligase complex"/>
    <property type="evidence" value="ECO:0007669"/>
    <property type="project" value="TreeGrafter"/>
</dbReference>
<reference evidence="3" key="1">
    <citation type="journal article" date="2021" name="Nat. Commun.">
        <title>Genetic determinants of endophytism in the Arabidopsis root mycobiome.</title>
        <authorList>
            <person name="Mesny F."/>
            <person name="Miyauchi S."/>
            <person name="Thiergart T."/>
            <person name="Pickel B."/>
            <person name="Atanasova L."/>
            <person name="Karlsson M."/>
            <person name="Huettel B."/>
            <person name="Barry K.W."/>
            <person name="Haridas S."/>
            <person name="Chen C."/>
            <person name="Bauer D."/>
            <person name="Andreopoulos W."/>
            <person name="Pangilinan J."/>
            <person name="LaButti K."/>
            <person name="Riley R."/>
            <person name="Lipzen A."/>
            <person name="Clum A."/>
            <person name="Drula E."/>
            <person name="Henrissat B."/>
            <person name="Kohler A."/>
            <person name="Grigoriev I.V."/>
            <person name="Martin F.M."/>
            <person name="Hacquard S."/>
        </authorList>
    </citation>
    <scope>NUCLEOTIDE SEQUENCE</scope>
    <source>
        <strain evidence="3">MPI-CAGE-AT-0147</strain>
    </source>
</reference>
<dbReference type="PANTHER" id="PTHR21497:SF24">
    <property type="entry name" value="E3 UBIQUITIN-PROTEIN LIGASE UBR1"/>
    <property type="match status" value="1"/>
</dbReference>